<reference evidence="4" key="1">
    <citation type="submission" date="2016-11" db="EMBL/GenBank/DDBJ databases">
        <authorList>
            <person name="Varghese N."/>
            <person name="Submissions S."/>
        </authorList>
    </citation>
    <scope>NUCLEOTIDE SEQUENCE [LARGE SCALE GENOMIC DNA]</scope>
    <source>
        <strain evidence="4">DSM 15807</strain>
    </source>
</reference>
<dbReference type="SUPFAM" id="SSF55073">
    <property type="entry name" value="Nucleotide cyclase"/>
    <property type="match status" value="1"/>
</dbReference>
<protein>
    <recommendedName>
        <fullName evidence="2">GGDEF domain-containing protein</fullName>
    </recommendedName>
</protein>
<feature type="transmembrane region" description="Helical" evidence="1">
    <location>
        <begin position="141"/>
        <end position="160"/>
    </location>
</feature>
<sequence length="514" mass="60424">MGLGYFFLFFNGSFVFTIEPMMLFLFCIGLFLSELLDLKVGKYSFMIEIVIILPFLLFITPETVAILAAISKLVFSRKNKIVRSIFSFFMYSFGTFLYYSTSLDYFKLPLFVFGILLSNFFLLLIYFNIETFKEIMGMIPKSYLILFSLSLIMSFGYFFAEVKLGYLFYLFIVYALISYQLYEYVRQFNVSLIEKIEFERLKNISESLLKLKNLVFENEERDLERSLQKLLEIVCKISGFHVAVLSLFNNNTGYVERIAHFGLTEEDFERAKNNKPKISEVVKYFNKKFENNGVYFIPEGLALIESNIGFIISHERKIDSERSWDPKDLLLIPIKDELSNLIGYISLDVPQSGMRPTKNDMNLLNFLSWIVYKFLSKTLHIKYWLNDTGVYFKNASYVSFIRFCENKIKESENVTLAYLDIENYLFEKFRNMAIYYKISSENYMILFFNVSKRFVLLYLDEMNNFLKEKYSDVSLSIGLVYSKKNQKNIFQLIYEAKKALKIAKKSGGGRIHSL</sequence>
<evidence type="ECO:0000256" key="1">
    <source>
        <dbReference type="SAM" id="Phobius"/>
    </source>
</evidence>
<dbReference type="Gene3D" id="3.30.450.40">
    <property type="match status" value="1"/>
</dbReference>
<dbReference type="EMBL" id="FQXN01000005">
    <property type="protein sequence ID" value="SHH50753.1"/>
    <property type="molecule type" value="Genomic_DNA"/>
</dbReference>
<name>A0A1M5TK82_9BACT</name>
<evidence type="ECO:0000313" key="3">
    <source>
        <dbReference type="EMBL" id="SHH50753.1"/>
    </source>
</evidence>
<evidence type="ECO:0000313" key="4">
    <source>
        <dbReference type="Proteomes" id="UP000242592"/>
    </source>
</evidence>
<feature type="transmembrane region" description="Helical" evidence="1">
    <location>
        <begin position="7"/>
        <end position="33"/>
    </location>
</feature>
<dbReference type="PROSITE" id="PS50887">
    <property type="entry name" value="GGDEF"/>
    <property type="match status" value="1"/>
</dbReference>
<gene>
    <name evidence="3" type="ORF">SAMN02745199_1343</name>
</gene>
<dbReference type="InterPro" id="IPR000160">
    <property type="entry name" value="GGDEF_dom"/>
</dbReference>
<dbReference type="AlphaFoldDB" id="A0A1M5TK82"/>
<feature type="domain" description="GGDEF" evidence="2">
    <location>
        <begin position="396"/>
        <end position="514"/>
    </location>
</feature>
<dbReference type="STRING" id="1123380.SAMN02745199_1343"/>
<dbReference type="InterPro" id="IPR029016">
    <property type="entry name" value="GAF-like_dom_sf"/>
</dbReference>
<keyword evidence="4" id="KW-1185">Reference proteome</keyword>
<evidence type="ECO:0000259" key="2">
    <source>
        <dbReference type="PROSITE" id="PS50887"/>
    </source>
</evidence>
<feature type="transmembrane region" description="Helical" evidence="1">
    <location>
        <begin position="166"/>
        <end position="185"/>
    </location>
</feature>
<keyword evidence="1" id="KW-0472">Membrane</keyword>
<organism evidence="3 4">
    <name type="scientific">Thermosipho atlanticus DSM 15807</name>
    <dbReference type="NCBI Taxonomy" id="1123380"/>
    <lineage>
        <taxon>Bacteria</taxon>
        <taxon>Thermotogati</taxon>
        <taxon>Thermotogota</taxon>
        <taxon>Thermotogae</taxon>
        <taxon>Thermotogales</taxon>
        <taxon>Fervidobacteriaceae</taxon>
        <taxon>Thermosipho</taxon>
    </lineage>
</organism>
<dbReference type="SUPFAM" id="SSF55781">
    <property type="entry name" value="GAF domain-like"/>
    <property type="match status" value="1"/>
</dbReference>
<proteinExistence type="predicted"/>
<accession>A0A1M5TK82</accession>
<keyword evidence="1" id="KW-0812">Transmembrane</keyword>
<keyword evidence="1" id="KW-1133">Transmembrane helix</keyword>
<feature type="transmembrane region" description="Helical" evidence="1">
    <location>
        <begin position="45"/>
        <end position="69"/>
    </location>
</feature>
<feature type="transmembrane region" description="Helical" evidence="1">
    <location>
        <begin position="105"/>
        <end position="129"/>
    </location>
</feature>
<dbReference type="InterPro" id="IPR029787">
    <property type="entry name" value="Nucleotide_cyclase"/>
</dbReference>
<feature type="transmembrane region" description="Helical" evidence="1">
    <location>
        <begin position="81"/>
        <end position="99"/>
    </location>
</feature>
<dbReference type="Proteomes" id="UP000242592">
    <property type="component" value="Unassembled WGS sequence"/>
</dbReference>